<protein>
    <submittedName>
        <fullName evidence="2">Uncharacterized protein</fullName>
    </submittedName>
</protein>
<feature type="non-terminal residue" evidence="2">
    <location>
        <position position="1"/>
    </location>
</feature>
<reference evidence="2" key="1">
    <citation type="submission" date="2020-02" db="EMBL/GenBank/DDBJ databases">
        <authorList>
            <person name="Meier V. D."/>
        </authorList>
    </citation>
    <scope>NUCLEOTIDE SEQUENCE</scope>
    <source>
        <strain evidence="2">AVDCRST_MAG68</strain>
    </source>
</reference>
<feature type="non-terminal residue" evidence="2">
    <location>
        <position position="305"/>
    </location>
</feature>
<proteinExistence type="predicted"/>
<evidence type="ECO:0000313" key="2">
    <source>
        <dbReference type="EMBL" id="CAA9324963.1"/>
    </source>
</evidence>
<evidence type="ECO:0000256" key="1">
    <source>
        <dbReference type="SAM" id="MobiDB-lite"/>
    </source>
</evidence>
<accession>A0A6J4L7N8</accession>
<feature type="compositionally biased region" description="Basic residues" evidence="1">
    <location>
        <begin position="154"/>
        <end position="172"/>
    </location>
</feature>
<sequence length="305" mass="31213">RPAAAARRRSGARRSGRRPGRRAHAVGPGARASPAGHAAARGHRGAPGAASAHRRGRAHLARVRGRDGGGRRRGGAAAVEDEVRGGVRAHQGQAAPAGPDQAEHVLFHAPVVRGVLGALRLALRGGDGALHLRARDGACGGPARLRRAGDGAHVHPRHRRVHPRRVRPHHAVRGGAGGIGGPAVGAWRSVRRVRGVPGHGPPRAGGDRALGGAHQPVQPHAVLAARWRARLQGALPQPASIRRGRRARGLARDARGDALPSARPRGLAGLPPRAPGGGCRCAGALRAADRGALGPFLAHARSAGV</sequence>
<feature type="region of interest" description="Disordered" evidence="1">
    <location>
        <begin position="146"/>
        <end position="184"/>
    </location>
</feature>
<feature type="region of interest" description="Disordered" evidence="1">
    <location>
        <begin position="242"/>
        <end position="271"/>
    </location>
</feature>
<feature type="compositionally biased region" description="Low complexity" evidence="1">
    <location>
        <begin position="257"/>
        <end position="271"/>
    </location>
</feature>
<feature type="compositionally biased region" description="Gly residues" evidence="1">
    <location>
        <begin position="174"/>
        <end position="183"/>
    </location>
</feature>
<name>A0A6J4L7N8_9BACT</name>
<feature type="compositionally biased region" description="Basic residues" evidence="1">
    <location>
        <begin position="1"/>
        <end position="24"/>
    </location>
</feature>
<dbReference type="EMBL" id="CADCTW010000101">
    <property type="protein sequence ID" value="CAA9324963.1"/>
    <property type="molecule type" value="Genomic_DNA"/>
</dbReference>
<gene>
    <name evidence="2" type="ORF">AVDCRST_MAG68-2033</name>
</gene>
<feature type="compositionally biased region" description="Basic residues" evidence="1">
    <location>
        <begin position="52"/>
        <end position="63"/>
    </location>
</feature>
<organism evidence="2">
    <name type="scientific">uncultured Gemmatimonadota bacterium</name>
    <dbReference type="NCBI Taxonomy" id="203437"/>
    <lineage>
        <taxon>Bacteria</taxon>
        <taxon>Pseudomonadati</taxon>
        <taxon>Gemmatimonadota</taxon>
        <taxon>environmental samples</taxon>
    </lineage>
</organism>
<dbReference type="AlphaFoldDB" id="A0A6J4L7N8"/>
<feature type="compositionally biased region" description="Low complexity" evidence="1">
    <location>
        <begin position="27"/>
        <end position="39"/>
    </location>
</feature>
<feature type="region of interest" description="Disordered" evidence="1">
    <location>
        <begin position="1"/>
        <end position="85"/>
    </location>
</feature>